<dbReference type="Pfam" id="PF02290">
    <property type="entry name" value="SRP14"/>
    <property type="match status" value="1"/>
</dbReference>
<evidence type="ECO:0000256" key="3">
    <source>
        <dbReference type="ARBA" id="ARBA00022490"/>
    </source>
</evidence>
<sequence>MPRLSNKEFLTKLESDLKENAGSSSIYLTQKRLVASLESAPKDQLTDLSSNVVQHPDTYSKNTRLYSVLIRCTRGTSDSKISTVVEPENLSMFWNDYTTVLKAGFGGLRKKDKKKKQKVTKA</sequence>
<evidence type="ECO:0000256" key="6">
    <source>
        <dbReference type="ARBA" id="ARBA00023274"/>
    </source>
</evidence>
<comment type="similarity">
    <text evidence="2 7">Belongs to the SRP14 family.</text>
</comment>
<dbReference type="GO" id="GO:0005786">
    <property type="term" value="C:signal recognition particle, endoplasmic reticulum targeting"/>
    <property type="evidence" value="ECO:0007669"/>
    <property type="project" value="UniProtKB-UniRule"/>
</dbReference>
<comment type="function">
    <text evidence="7">Component of the signal recognition particle (SRP) complex, a ribonucleoprotein complex that mediates the cotranslational targeting of secretory and membrane proteins to the endoplasmic reticulum (ER).</text>
</comment>
<evidence type="ECO:0000256" key="4">
    <source>
        <dbReference type="ARBA" id="ARBA00022884"/>
    </source>
</evidence>
<comment type="subcellular location">
    <subcellularLocation>
        <location evidence="1 7">Cytoplasm</location>
    </subcellularLocation>
</comment>
<evidence type="ECO:0000313" key="8">
    <source>
        <dbReference type="EMBL" id="WPK24534.1"/>
    </source>
</evidence>
<dbReference type="InterPro" id="IPR009018">
    <property type="entry name" value="Signal_recog_particle_SRP9/14"/>
</dbReference>
<keyword evidence="9" id="KW-1185">Reference proteome</keyword>
<dbReference type="Proteomes" id="UP001338582">
    <property type="component" value="Chromosome 2"/>
</dbReference>
<keyword evidence="4 7" id="KW-0694">RNA-binding</keyword>
<dbReference type="EMBL" id="CP138895">
    <property type="protein sequence ID" value="WPK24534.1"/>
    <property type="molecule type" value="Genomic_DNA"/>
</dbReference>
<name>A0AAX4H8G0_9ASCO</name>
<dbReference type="KEGG" id="asau:88172875"/>
<dbReference type="PANTHER" id="PTHR12013">
    <property type="entry name" value="SIGNAL RECOGNITION PARTICLE 14 KD PROTEIN"/>
    <property type="match status" value="1"/>
</dbReference>
<evidence type="ECO:0000256" key="2">
    <source>
        <dbReference type="ARBA" id="ARBA00010349"/>
    </source>
</evidence>
<keyword evidence="5 7" id="KW-0733">Signal recognition particle</keyword>
<dbReference type="AlphaFoldDB" id="A0AAX4H8G0"/>
<dbReference type="SUPFAM" id="SSF54762">
    <property type="entry name" value="Signal recognition particle alu RNA binding heterodimer, SRP9/14"/>
    <property type="match status" value="1"/>
</dbReference>
<organism evidence="8 9">
    <name type="scientific">Australozyma saopauloensis</name>
    <dbReference type="NCBI Taxonomy" id="291208"/>
    <lineage>
        <taxon>Eukaryota</taxon>
        <taxon>Fungi</taxon>
        <taxon>Dikarya</taxon>
        <taxon>Ascomycota</taxon>
        <taxon>Saccharomycotina</taxon>
        <taxon>Pichiomycetes</taxon>
        <taxon>Metschnikowiaceae</taxon>
        <taxon>Australozyma</taxon>
    </lineage>
</organism>
<dbReference type="GO" id="GO:0006614">
    <property type="term" value="P:SRP-dependent cotranslational protein targeting to membrane"/>
    <property type="evidence" value="ECO:0007669"/>
    <property type="project" value="UniProtKB-UniRule"/>
</dbReference>
<dbReference type="RefSeq" id="XP_062876917.1">
    <property type="nucleotide sequence ID" value="XM_063020847.1"/>
</dbReference>
<protein>
    <recommendedName>
        <fullName evidence="7">Signal recognition particle subunit SRP14</fullName>
    </recommendedName>
    <alternativeName>
        <fullName evidence="7">Signal recognition particle 14 kDa protein</fullName>
    </alternativeName>
</protein>
<dbReference type="InterPro" id="IPR003210">
    <property type="entry name" value="Signal_recog_particle_SRP14"/>
</dbReference>
<evidence type="ECO:0000313" key="9">
    <source>
        <dbReference type="Proteomes" id="UP001338582"/>
    </source>
</evidence>
<keyword evidence="3 7" id="KW-0963">Cytoplasm</keyword>
<dbReference type="GeneID" id="88172875"/>
<proteinExistence type="inferred from homology"/>
<comment type="subunit">
    <text evidence="7">Component of a fungal signal recognition particle (SRP) complex that consists of a 7SL RNA molecule (scR1) and at least six protein subunits: SRP72, SRP68, SRP54, SEC65, SRP21 and SRP14.</text>
</comment>
<dbReference type="Gene3D" id="3.30.720.10">
    <property type="entry name" value="Signal recognition particle alu RNA binding heterodimer, srp9/1"/>
    <property type="match status" value="1"/>
</dbReference>
<evidence type="ECO:0000256" key="1">
    <source>
        <dbReference type="ARBA" id="ARBA00004496"/>
    </source>
</evidence>
<accession>A0AAX4H8G0</accession>
<dbReference type="GO" id="GO:0030942">
    <property type="term" value="F:endoplasmic reticulum signal peptide binding"/>
    <property type="evidence" value="ECO:0007669"/>
    <property type="project" value="UniProtKB-UniRule"/>
</dbReference>
<dbReference type="GO" id="GO:0008312">
    <property type="term" value="F:7S RNA binding"/>
    <property type="evidence" value="ECO:0007669"/>
    <property type="project" value="UniProtKB-UniRule"/>
</dbReference>
<reference evidence="8 9" key="1">
    <citation type="submission" date="2023-10" db="EMBL/GenBank/DDBJ databases">
        <title>Draft Genome Sequence of Candida saopaulonensis from a very Premature Infant with Sepsis.</title>
        <authorList>
            <person name="Ning Y."/>
            <person name="Dai R."/>
            <person name="Xiao M."/>
            <person name="Xu Y."/>
            <person name="Yan Q."/>
            <person name="Zhang L."/>
        </authorList>
    </citation>
    <scope>NUCLEOTIDE SEQUENCE [LARGE SCALE GENOMIC DNA]</scope>
    <source>
        <strain evidence="8 9">19XY460</strain>
    </source>
</reference>
<evidence type="ECO:0000256" key="7">
    <source>
        <dbReference type="RuleBase" id="RU368100"/>
    </source>
</evidence>
<gene>
    <name evidence="8" type="ORF">PUMCH_001810</name>
</gene>
<keyword evidence="6 7" id="KW-0687">Ribonucleoprotein</keyword>
<evidence type="ECO:0000256" key="5">
    <source>
        <dbReference type="ARBA" id="ARBA00023135"/>
    </source>
</evidence>